<dbReference type="AlphaFoldDB" id="A0A8J7HU71"/>
<sequence>MRILVHGYDLVVDYSQQPVPALSEADAAWADALLQENGVE</sequence>
<protein>
    <submittedName>
        <fullName evidence="1">DUF4058 family protein</fullName>
    </submittedName>
</protein>
<comment type="caution">
    <text evidence="1">The sequence shown here is derived from an EMBL/GenBank/DDBJ whole genome shotgun (WGS) entry which is preliminary data.</text>
</comment>
<organism evidence="1 2">
    <name type="scientific">Amazonocrinis nigriterrae CENA67</name>
    <dbReference type="NCBI Taxonomy" id="2794033"/>
    <lineage>
        <taxon>Bacteria</taxon>
        <taxon>Bacillati</taxon>
        <taxon>Cyanobacteriota</taxon>
        <taxon>Cyanophyceae</taxon>
        <taxon>Nostocales</taxon>
        <taxon>Nostocaceae</taxon>
        <taxon>Amazonocrinis</taxon>
        <taxon>Amazonocrinis nigriterrae</taxon>
    </lineage>
</organism>
<keyword evidence="2" id="KW-1185">Reference proteome</keyword>
<dbReference type="InterPro" id="IPR025132">
    <property type="entry name" value="DUF4058"/>
</dbReference>
<dbReference type="Pfam" id="PF13267">
    <property type="entry name" value="DUF4058"/>
    <property type="match status" value="1"/>
</dbReference>
<evidence type="ECO:0000313" key="2">
    <source>
        <dbReference type="Proteomes" id="UP000632766"/>
    </source>
</evidence>
<dbReference type="EMBL" id="JAECZC010000065">
    <property type="protein sequence ID" value="MBH8565627.1"/>
    <property type="molecule type" value="Genomic_DNA"/>
</dbReference>
<name>A0A8J7HU71_9NOST</name>
<dbReference type="Proteomes" id="UP000632766">
    <property type="component" value="Unassembled WGS sequence"/>
</dbReference>
<evidence type="ECO:0000313" key="1">
    <source>
        <dbReference type="EMBL" id="MBH8565627.1"/>
    </source>
</evidence>
<proteinExistence type="predicted"/>
<gene>
    <name evidence="1" type="ORF">I8748_26225</name>
</gene>
<reference evidence="1 2" key="1">
    <citation type="journal article" date="2021" name="Int. J. Syst. Evol. Microbiol.">
        <title>Amazonocrinis nigriterrae gen. nov., sp. nov., Atlanticothrix silvestris gen. nov., sp. nov. and Dendronalium phyllosphericum gen. nov., sp. nov., nostocacean cyanobacteria from Brazilian environments.</title>
        <authorList>
            <person name="Alvarenga D.O."/>
            <person name="Andreote A.P.D."/>
            <person name="Branco L.H.Z."/>
            <person name="Delbaje E."/>
            <person name="Cruz R.B."/>
            <person name="Varani A.M."/>
            <person name="Fiore M.F."/>
        </authorList>
    </citation>
    <scope>NUCLEOTIDE SEQUENCE [LARGE SCALE GENOMIC DNA]</scope>
    <source>
        <strain evidence="1 2">CENA67</strain>
    </source>
</reference>
<accession>A0A8J7HU71</accession>